<evidence type="ECO:0000313" key="4">
    <source>
        <dbReference type="Proteomes" id="UP000886595"/>
    </source>
</evidence>
<dbReference type="Pfam" id="PF00646">
    <property type="entry name" value="F-box"/>
    <property type="match status" value="1"/>
</dbReference>
<dbReference type="InterPro" id="IPR057499">
    <property type="entry name" value="Kelch_FKB95"/>
</dbReference>
<reference evidence="3 4" key="1">
    <citation type="submission" date="2020-02" db="EMBL/GenBank/DDBJ databases">
        <authorList>
            <person name="Ma Q."/>
            <person name="Huang Y."/>
            <person name="Song X."/>
            <person name="Pei D."/>
        </authorList>
    </citation>
    <scope>NUCLEOTIDE SEQUENCE [LARGE SCALE GENOMIC DNA]</scope>
    <source>
        <strain evidence="3">Sxm20200214</strain>
        <tissue evidence="3">Leaf</tissue>
    </source>
</reference>
<organism evidence="3 4">
    <name type="scientific">Brassica carinata</name>
    <name type="common">Ethiopian mustard</name>
    <name type="synonym">Abyssinian cabbage</name>
    <dbReference type="NCBI Taxonomy" id="52824"/>
    <lineage>
        <taxon>Eukaryota</taxon>
        <taxon>Viridiplantae</taxon>
        <taxon>Streptophyta</taxon>
        <taxon>Embryophyta</taxon>
        <taxon>Tracheophyta</taxon>
        <taxon>Spermatophyta</taxon>
        <taxon>Magnoliopsida</taxon>
        <taxon>eudicotyledons</taxon>
        <taxon>Gunneridae</taxon>
        <taxon>Pentapetalae</taxon>
        <taxon>rosids</taxon>
        <taxon>malvids</taxon>
        <taxon>Brassicales</taxon>
        <taxon>Brassicaceae</taxon>
        <taxon>Brassiceae</taxon>
        <taxon>Brassica</taxon>
    </lineage>
</organism>
<name>A0A8X7RTB6_BRACI</name>
<comment type="caution">
    <text evidence="3">The sequence shown here is derived from an EMBL/GenBank/DDBJ whole genome shotgun (WGS) entry which is preliminary data.</text>
</comment>
<dbReference type="Proteomes" id="UP000886595">
    <property type="component" value="Unassembled WGS sequence"/>
</dbReference>
<gene>
    <name evidence="3" type="ORF">Bca52824_041667</name>
</gene>
<dbReference type="PANTHER" id="PTHR24414">
    <property type="entry name" value="F-BOX/KELCH-REPEAT PROTEIN SKIP4"/>
    <property type="match status" value="1"/>
</dbReference>
<protein>
    <recommendedName>
        <fullName evidence="2">F-box domain-containing protein</fullName>
    </recommendedName>
</protein>
<dbReference type="EMBL" id="JAAMPC010000009">
    <property type="protein sequence ID" value="KAG2294998.1"/>
    <property type="molecule type" value="Genomic_DNA"/>
</dbReference>
<dbReference type="AlphaFoldDB" id="A0A8X7RTB6"/>
<dbReference type="InterPro" id="IPR050354">
    <property type="entry name" value="F-box/kelch-repeat_ARATH"/>
</dbReference>
<evidence type="ECO:0000259" key="2">
    <source>
        <dbReference type="SMART" id="SM00256"/>
    </source>
</evidence>
<dbReference type="SUPFAM" id="SSF117281">
    <property type="entry name" value="Kelch motif"/>
    <property type="match status" value="1"/>
</dbReference>
<dbReference type="CDD" id="cd22152">
    <property type="entry name" value="F-box_AtAFR-like"/>
    <property type="match status" value="1"/>
</dbReference>
<dbReference type="SMART" id="SM00256">
    <property type="entry name" value="FBOX"/>
    <property type="match status" value="1"/>
</dbReference>
<dbReference type="Gene3D" id="2.120.10.80">
    <property type="entry name" value="Kelch-type beta propeller"/>
    <property type="match status" value="1"/>
</dbReference>
<evidence type="ECO:0000256" key="1">
    <source>
        <dbReference type="SAM" id="MobiDB-lite"/>
    </source>
</evidence>
<evidence type="ECO:0000313" key="3">
    <source>
        <dbReference type="EMBL" id="KAG2294998.1"/>
    </source>
</evidence>
<accession>A0A8X7RTB6</accession>
<dbReference type="Pfam" id="PF25210">
    <property type="entry name" value="Kelch_FKB95"/>
    <property type="match status" value="1"/>
</dbReference>
<dbReference type="InterPro" id="IPR001810">
    <property type="entry name" value="F-box_dom"/>
</dbReference>
<sequence>MSSPEKRTSKKKKKEPSPNPPLPDDFLLSCFARISTLYYPSLSLVSKSFRSLLTSPELYKVRSLSDHTECCLYVCIQFFSDLGPTWYTLCRRPDQTLINKTKSSSSSSGYVLAKVPIPNSPRASFTGLVSVGPNIYNINSGPVSILNCRSHTWSEAPSMRDHLYSLSASVLDEKIYVIGRSRDCKNSLHKSPFFKKKKKRSRYTCSTQKLKLGILNKEVVIYDPKKVRWEVVRTRSRMDSNMDLSAYCEIDNVLYSAWGGEFRWYDTKGYIGSSLTSESSVRLADHGGKMAVLLSQNLSFYNRFSHEKMIWCGEISLERRNGGGEIWGKVEWFDHVLTVPAGCHVVKVLGVTV</sequence>
<feature type="domain" description="F-box" evidence="2">
    <location>
        <begin position="22"/>
        <end position="62"/>
    </location>
</feature>
<dbReference type="SUPFAM" id="SSF81383">
    <property type="entry name" value="F-box domain"/>
    <property type="match status" value="1"/>
</dbReference>
<feature type="region of interest" description="Disordered" evidence="1">
    <location>
        <begin position="1"/>
        <end position="21"/>
    </location>
</feature>
<dbReference type="InterPro" id="IPR015915">
    <property type="entry name" value="Kelch-typ_b-propeller"/>
</dbReference>
<proteinExistence type="predicted"/>
<dbReference type="PANTHER" id="PTHR24414:SF148">
    <property type="entry name" value="F-BOX DOMAIN-CONTAINING PROTEIN"/>
    <property type="match status" value="1"/>
</dbReference>
<dbReference type="OrthoDB" id="1109621at2759"/>
<dbReference type="InterPro" id="IPR036047">
    <property type="entry name" value="F-box-like_dom_sf"/>
</dbReference>
<keyword evidence="4" id="KW-1185">Reference proteome</keyword>